<evidence type="ECO:0000313" key="2">
    <source>
        <dbReference type="Proteomes" id="UP000470875"/>
    </source>
</evidence>
<organism evidence="1 2">
    <name type="scientific">Scrofimicrobium canadense</name>
    <dbReference type="NCBI Taxonomy" id="2652290"/>
    <lineage>
        <taxon>Bacteria</taxon>
        <taxon>Bacillati</taxon>
        <taxon>Actinomycetota</taxon>
        <taxon>Actinomycetes</taxon>
        <taxon>Actinomycetales</taxon>
        <taxon>Actinomycetaceae</taxon>
        <taxon>Scrofimicrobium</taxon>
    </lineage>
</organism>
<accession>A0A6N7W7X7</accession>
<dbReference type="Gene3D" id="3.40.960.10">
    <property type="entry name" value="VSR Endonuclease"/>
    <property type="match status" value="1"/>
</dbReference>
<name>A0A6N7W7X7_9ACTO</name>
<evidence type="ECO:0008006" key="3">
    <source>
        <dbReference type="Google" id="ProtNLM"/>
    </source>
</evidence>
<proteinExistence type="predicted"/>
<dbReference type="EMBL" id="VULO01000006">
    <property type="protein sequence ID" value="MSS84238.1"/>
    <property type="molecule type" value="Genomic_DNA"/>
</dbReference>
<gene>
    <name evidence="1" type="ORF">FYJ24_05545</name>
</gene>
<reference evidence="1 2" key="1">
    <citation type="submission" date="2019-08" db="EMBL/GenBank/DDBJ databases">
        <title>In-depth cultivation of the pig gut microbiome towards novel bacterial diversity and tailored functional studies.</title>
        <authorList>
            <person name="Wylensek D."/>
            <person name="Hitch T.C.A."/>
            <person name="Clavel T."/>
        </authorList>
    </citation>
    <scope>NUCLEOTIDE SEQUENCE [LARGE SCALE GENOMIC DNA]</scope>
    <source>
        <strain evidence="1 2">WB03_NA08</strain>
    </source>
</reference>
<dbReference type="AlphaFoldDB" id="A0A6N7W7X7"/>
<comment type="caution">
    <text evidence="1">The sequence shown here is derived from an EMBL/GenBank/DDBJ whole genome shotgun (WGS) entry which is preliminary data.</text>
</comment>
<dbReference type="Proteomes" id="UP000470875">
    <property type="component" value="Unassembled WGS sequence"/>
</dbReference>
<dbReference type="RefSeq" id="WP_154544409.1">
    <property type="nucleotide sequence ID" value="NZ_VULO01000006.1"/>
</dbReference>
<evidence type="ECO:0000313" key="1">
    <source>
        <dbReference type="EMBL" id="MSS84238.1"/>
    </source>
</evidence>
<keyword evidence="2" id="KW-1185">Reference proteome</keyword>
<protein>
    <recommendedName>
        <fullName evidence="3">DUF559 domain-containing protein</fullName>
    </recommendedName>
</protein>
<sequence>MELTVEDLQILDRKEWLRGKQSAHGLIRLVRGVYLADDRIPTDVPSWHIRRLITIARSLAIVVASRHQVLPTMEAALALQSIPTWWNTCDIAYRCLTTSKSHRAVVPSIEIRGTTACEVESIPLRRAGPQPLTKECRGIRVCAPTEAVADIAQCMHPLSAFVDCCMTMRAGHPRKDLLQVAASRKGNGRVRARHIISAADGRVENPAEAAVLWLLLCMVPPDLSVDVQHEVVVQGRLFRLDFAFPDFMVAIEFDGRSKLAPTEDSPDPHGDFLTRQRLLLSAGWRIIRIQTGQLRDIERLARTLRDNIKPFGVLLSTPRGPIWKPVPRSLIEGARRF</sequence>